<comment type="caution">
    <text evidence="3">The sequence shown here is derived from an EMBL/GenBank/DDBJ whole genome shotgun (WGS) entry which is preliminary data.</text>
</comment>
<evidence type="ECO:0000313" key="4">
    <source>
        <dbReference type="Proteomes" id="UP000886595"/>
    </source>
</evidence>
<dbReference type="PANTHER" id="PTHR46594">
    <property type="entry name" value="P-TYPE CATION-TRANSPORTING ATPASE"/>
    <property type="match status" value="1"/>
</dbReference>
<feature type="transmembrane region" description="Helical" evidence="2">
    <location>
        <begin position="322"/>
        <end position="345"/>
    </location>
</feature>
<keyword evidence="1" id="KW-0479">Metal-binding</keyword>
<dbReference type="OrthoDB" id="432719at2759"/>
<accession>A0A8X7ULD1</accession>
<dbReference type="GO" id="GO:0000166">
    <property type="term" value="F:nucleotide binding"/>
    <property type="evidence" value="ECO:0007669"/>
    <property type="project" value="InterPro"/>
</dbReference>
<name>A0A8X7ULD1_BRACI</name>
<protein>
    <recommendedName>
        <fullName evidence="5">HMA domain-containing protein</fullName>
    </recommendedName>
</protein>
<dbReference type="Gene3D" id="2.70.150.10">
    <property type="entry name" value="Calcium-transporting ATPase, cytoplasmic transduction domain A"/>
    <property type="match status" value="1"/>
</dbReference>
<dbReference type="PANTHER" id="PTHR46594:SF6">
    <property type="entry name" value="COPPER-TRANSPORTING ATPASE RAN1"/>
    <property type="match status" value="1"/>
</dbReference>
<feature type="transmembrane region" description="Helical" evidence="2">
    <location>
        <begin position="365"/>
        <end position="383"/>
    </location>
</feature>
<evidence type="ECO:0000256" key="2">
    <source>
        <dbReference type="SAM" id="Phobius"/>
    </source>
</evidence>
<keyword evidence="2" id="KW-0812">Transmembrane</keyword>
<dbReference type="AlphaFoldDB" id="A0A8X7ULD1"/>
<keyword evidence="2" id="KW-1133">Transmembrane helix</keyword>
<evidence type="ECO:0000256" key="1">
    <source>
        <dbReference type="ARBA" id="ARBA00022723"/>
    </source>
</evidence>
<evidence type="ECO:0000313" key="3">
    <source>
        <dbReference type="EMBL" id="KAG2282947.1"/>
    </source>
</evidence>
<dbReference type="EMBL" id="JAAMPC010000011">
    <property type="protein sequence ID" value="KAG2282947.1"/>
    <property type="molecule type" value="Genomic_DNA"/>
</dbReference>
<dbReference type="SUPFAM" id="SSF81660">
    <property type="entry name" value="Metal cation-transporting ATPase, ATP-binding domain N"/>
    <property type="match status" value="1"/>
</dbReference>
<dbReference type="InterPro" id="IPR023299">
    <property type="entry name" value="ATPase_P-typ_cyto_dom_N"/>
</dbReference>
<dbReference type="Gene3D" id="3.40.1110.10">
    <property type="entry name" value="Calcium-transporting ATPase, cytoplasmic domain N"/>
    <property type="match status" value="1"/>
</dbReference>
<organism evidence="3 4">
    <name type="scientific">Brassica carinata</name>
    <name type="common">Ethiopian mustard</name>
    <name type="synonym">Abyssinian cabbage</name>
    <dbReference type="NCBI Taxonomy" id="52824"/>
    <lineage>
        <taxon>Eukaryota</taxon>
        <taxon>Viridiplantae</taxon>
        <taxon>Streptophyta</taxon>
        <taxon>Embryophyta</taxon>
        <taxon>Tracheophyta</taxon>
        <taxon>Spermatophyta</taxon>
        <taxon>Magnoliopsida</taxon>
        <taxon>eudicotyledons</taxon>
        <taxon>Gunneridae</taxon>
        <taxon>Pentapetalae</taxon>
        <taxon>rosids</taxon>
        <taxon>malvids</taxon>
        <taxon>Brassicales</taxon>
        <taxon>Brassicaceae</taxon>
        <taxon>Brassiceae</taxon>
        <taxon>Brassica</taxon>
    </lineage>
</organism>
<dbReference type="Proteomes" id="UP000886595">
    <property type="component" value="Unassembled WGS sequence"/>
</dbReference>
<dbReference type="FunFam" id="3.40.1110.10:FF:000065">
    <property type="entry name" value="Copper-transporting ATPase RAN1"/>
    <property type="match status" value="1"/>
</dbReference>
<gene>
    <name evidence="3" type="ORF">Bca52824_054167</name>
</gene>
<evidence type="ECO:0008006" key="5">
    <source>
        <dbReference type="Google" id="ProtNLM"/>
    </source>
</evidence>
<keyword evidence="4" id="KW-1185">Reference proteome</keyword>
<sequence length="477" mass="51743">MTCAACSNSFEGVLTYEAIEDAGFEAEPVVTGTKTQATLLNVDLPGVKRAVVALAREKMIDIVTAIEDAGFEGSLVPSNQQDKLLLRVDCVLNELDAHVLEGIILARLNGVRQFRLDRIVEVVRLRVVSPYRRLTLKDTIPLFFIQEMCPHIALFDTVLVWRCGPFMIGDWLKWALISVIQFVLGMESSSKWFNQHGCVLVALGTSASSYFDSVGALLYGAGKTSDAMKKLVQLTPATAILIEGEGRTRIGETEIDALLIQPGDSLKVLPGGIIPADGVVVLLTCMVFFHTKATKVGSDAVLSQIISLVETAQMSKAPIQKFADYAASIFVPVVIALALFTLVGWSSIGGAVGAYPEEWLPEKGTHFVFSLMFSISVVGPCLTQGKATVATAKVFAEMDRGEFLTLVASAEANSEHPLAKAIVEYSRHFHFFDESAEDGETNKKETQNSGWLLGTSDFSALPLQGIQCLVNNKLIMF</sequence>
<feature type="transmembrane region" description="Helical" evidence="2">
    <location>
        <begin position="268"/>
        <end position="289"/>
    </location>
</feature>
<reference evidence="3 4" key="1">
    <citation type="submission" date="2020-02" db="EMBL/GenBank/DDBJ databases">
        <authorList>
            <person name="Ma Q."/>
            <person name="Huang Y."/>
            <person name="Song X."/>
            <person name="Pei D."/>
        </authorList>
    </citation>
    <scope>NUCLEOTIDE SEQUENCE [LARGE SCALE GENOMIC DNA]</scope>
    <source>
        <strain evidence="3">Sxm20200214</strain>
        <tissue evidence="3">Leaf</tissue>
    </source>
</reference>
<dbReference type="GO" id="GO:0046872">
    <property type="term" value="F:metal ion binding"/>
    <property type="evidence" value="ECO:0007669"/>
    <property type="project" value="UniProtKB-KW"/>
</dbReference>
<keyword evidence="2" id="KW-0472">Membrane</keyword>
<proteinExistence type="predicted"/>